<dbReference type="Gene3D" id="3.40.50.300">
    <property type="entry name" value="P-loop containing nucleotide triphosphate hydrolases"/>
    <property type="match status" value="1"/>
</dbReference>
<proteinExistence type="predicted"/>
<dbReference type="InterPro" id="IPR027417">
    <property type="entry name" value="P-loop_NTPase"/>
</dbReference>
<gene>
    <name evidence="1" type="ORF">EV653_0282</name>
</gene>
<sequence>MGDLLAKAGRPFSLMDVTGSTAPGRLPSKRKLLENGYAAAVDCTIRMVRLTADADIIRKRLRGRYSASQRSALEWHLERCDEIAARLEAAGLDELVIDTSTLGPQEVAERTLRHFGLLES</sequence>
<reference evidence="1 2" key="1">
    <citation type="submission" date="2019-03" db="EMBL/GenBank/DDBJ databases">
        <title>Genomic Encyclopedia of Type Strains, Phase III (KMG-III): the genomes of soil and plant-associated and newly described type strains.</title>
        <authorList>
            <person name="Whitman W."/>
        </authorList>
    </citation>
    <scope>NUCLEOTIDE SEQUENCE [LARGE SCALE GENOMIC DNA]</scope>
    <source>
        <strain evidence="1 2">VKM Ac-2573</strain>
    </source>
</reference>
<dbReference type="Proteomes" id="UP000295146">
    <property type="component" value="Unassembled WGS sequence"/>
</dbReference>
<accession>A0A4R8CI04</accession>
<evidence type="ECO:0000313" key="1">
    <source>
        <dbReference type="EMBL" id="TDW75161.1"/>
    </source>
</evidence>
<dbReference type="AlphaFoldDB" id="A0A4R8CI04"/>
<dbReference type="OrthoDB" id="7889077at2"/>
<protein>
    <submittedName>
        <fullName evidence="1">Uncharacterized protein</fullName>
    </submittedName>
</protein>
<dbReference type="EMBL" id="SODP01000001">
    <property type="protein sequence ID" value="TDW75161.1"/>
    <property type="molecule type" value="Genomic_DNA"/>
</dbReference>
<evidence type="ECO:0000313" key="2">
    <source>
        <dbReference type="Proteomes" id="UP000295146"/>
    </source>
</evidence>
<comment type="caution">
    <text evidence="1">The sequence shown here is derived from an EMBL/GenBank/DDBJ whole genome shotgun (WGS) entry which is preliminary data.</text>
</comment>
<organism evidence="1 2">
    <name type="scientific">Kribbella pratensis</name>
    <dbReference type="NCBI Taxonomy" id="2512112"/>
    <lineage>
        <taxon>Bacteria</taxon>
        <taxon>Bacillati</taxon>
        <taxon>Actinomycetota</taxon>
        <taxon>Actinomycetes</taxon>
        <taxon>Propionibacteriales</taxon>
        <taxon>Kribbellaceae</taxon>
        <taxon>Kribbella</taxon>
    </lineage>
</organism>
<dbReference type="SUPFAM" id="SSF52540">
    <property type="entry name" value="P-loop containing nucleoside triphosphate hydrolases"/>
    <property type="match status" value="1"/>
</dbReference>
<keyword evidence="2" id="KW-1185">Reference proteome</keyword>
<dbReference type="RefSeq" id="WP_134097136.1">
    <property type="nucleotide sequence ID" value="NZ_SODP01000001.1"/>
</dbReference>
<name>A0A4R8CI04_9ACTN</name>